<dbReference type="RefSeq" id="WP_169464648.1">
    <property type="nucleotide sequence ID" value="NZ_JABBGG010000003.1"/>
</dbReference>
<dbReference type="Pfam" id="PF04397">
    <property type="entry name" value="LytTR"/>
    <property type="match status" value="1"/>
</dbReference>
<dbReference type="InterPro" id="IPR011006">
    <property type="entry name" value="CheY-like_superfamily"/>
</dbReference>
<dbReference type="AlphaFoldDB" id="A0A848HIP8"/>
<evidence type="ECO:0000259" key="3">
    <source>
        <dbReference type="PROSITE" id="PS50930"/>
    </source>
</evidence>
<dbReference type="PANTHER" id="PTHR37299">
    <property type="entry name" value="TRANSCRIPTIONAL REGULATOR-RELATED"/>
    <property type="match status" value="1"/>
</dbReference>
<sequence length="255" mass="27780">MTKCVVAEDEALLRESLLGMLAEAWPELEVVAACEDGGSALEAIAAHQPEVAFLDIRMPGLTGLEVATALAEASPHTRVVFVTAYDQYAVDAFERGAVDYLLKPVARERLLATVARLKQRAPAGADPAQLAALLEQLGRALPAASRQPPLVWLTASSGAETRLIMVDDVAYFQSDSKYTVVMTQQGESLLRKPIRELLDVLDPNIFKQIHRSTIVNLKAIASVARDESGRGIVKLRTRPETLSVSQPFMTLFKNM</sequence>
<dbReference type="InterPro" id="IPR046947">
    <property type="entry name" value="LytR-like"/>
</dbReference>
<dbReference type="Gene3D" id="3.40.50.2300">
    <property type="match status" value="1"/>
</dbReference>
<keyword evidence="1" id="KW-0597">Phosphoprotein</keyword>
<evidence type="ECO:0000313" key="5">
    <source>
        <dbReference type="Proteomes" id="UP000583752"/>
    </source>
</evidence>
<feature type="modified residue" description="4-aspartylphosphate" evidence="1">
    <location>
        <position position="55"/>
    </location>
</feature>
<dbReference type="SMART" id="SM00448">
    <property type="entry name" value="REC"/>
    <property type="match status" value="1"/>
</dbReference>
<dbReference type="GO" id="GO:0000156">
    <property type="term" value="F:phosphorelay response regulator activity"/>
    <property type="evidence" value="ECO:0007669"/>
    <property type="project" value="InterPro"/>
</dbReference>
<dbReference type="PANTHER" id="PTHR37299:SF1">
    <property type="entry name" value="STAGE 0 SPORULATION PROTEIN A HOMOLOG"/>
    <property type="match status" value="1"/>
</dbReference>
<dbReference type="Proteomes" id="UP000583752">
    <property type="component" value="Unassembled WGS sequence"/>
</dbReference>
<evidence type="ECO:0000313" key="4">
    <source>
        <dbReference type="EMBL" id="NML60942.1"/>
    </source>
</evidence>
<dbReference type="Gene3D" id="2.40.50.1020">
    <property type="entry name" value="LytTr DNA-binding domain"/>
    <property type="match status" value="1"/>
</dbReference>
<dbReference type="InterPro" id="IPR007492">
    <property type="entry name" value="LytTR_DNA-bd_dom"/>
</dbReference>
<dbReference type="Pfam" id="PF00072">
    <property type="entry name" value="Response_reg"/>
    <property type="match status" value="1"/>
</dbReference>
<evidence type="ECO:0000259" key="2">
    <source>
        <dbReference type="PROSITE" id="PS50110"/>
    </source>
</evidence>
<organism evidence="4 5">
    <name type="scientific">Massilia polaris</name>
    <dbReference type="NCBI Taxonomy" id="2728846"/>
    <lineage>
        <taxon>Bacteria</taxon>
        <taxon>Pseudomonadati</taxon>
        <taxon>Pseudomonadota</taxon>
        <taxon>Betaproteobacteria</taxon>
        <taxon>Burkholderiales</taxon>
        <taxon>Oxalobacteraceae</taxon>
        <taxon>Telluria group</taxon>
        <taxon>Massilia</taxon>
    </lineage>
</organism>
<proteinExistence type="predicted"/>
<keyword evidence="5" id="KW-1185">Reference proteome</keyword>
<dbReference type="GO" id="GO:0003677">
    <property type="term" value="F:DNA binding"/>
    <property type="evidence" value="ECO:0007669"/>
    <property type="project" value="InterPro"/>
</dbReference>
<gene>
    <name evidence="4" type="ORF">HHL21_07565</name>
</gene>
<dbReference type="SUPFAM" id="SSF52172">
    <property type="entry name" value="CheY-like"/>
    <property type="match status" value="1"/>
</dbReference>
<dbReference type="PROSITE" id="PS50930">
    <property type="entry name" value="HTH_LYTTR"/>
    <property type="match status" value="1"/>
</dbReference>
<feature type="domain" description="HTH LytTR-type" evidence="3">
    <location>
        <begin position="153"/>
        <end position="255"/>
    </location>
</feature>
<dbReference type="PROSITE" id="PS50110">
    <property type="entry name" value="RESPONSE_REGULATORY"/>
    <property type="match status" value="1"/>
</dbReference>
<name>A0A848HIP8_9BURK</name>
<feature type="domain" description="Response regulatory" evidence="2">
    <location>
        <begin position="3"/>
        <end position="118"/>
    </location>
</feature>
<evidence type="ECO:0000256" key="1">
    <source>
        <dbReference type="PROSITE-ProRule" id="PRU00169"/>
    </source>
</evidence>
<accession>A0A848HIP8</accession>
<reference evidence="4 5" key="1">
    <citation type="submission" date="2020-04" db="EMBL/GenBank/DDBJ databases">
        <title>Massilia sp. RP-1-19 isolated from soil.</title>
        <authorList>
            <person name="Dahal R.H."/>
        </authorList>
    </citation>
    <scope>NUCLEOTIDE SEQUENCE [LARGE SCALE GENOMIC DNA]</scope>
    <source>
        <strain evidence="4 5">RP-1-19</strain>
    </source>
</reference>
<protein>
    <submittedName>
        <fullName evidence="4">Response regulator transcription factor</fullName>
    </submittedName>
</protein>
<comment type="caution">
    <text evidence="4">The sequence shown here is derived from an EMBL/GenBank/DDBJ whole genome shotgun (WGS) entry which is preliminary data.</text>
</comment>
<dbReference type="EMBL" id="JABBGG010000003">
    <property type="protein sequence ID" value="NML60942.1"/>
    <property type="molecule type" value="Genomic_DNA"/>
</dbReference>
<dbReference type="InterPro" id="IPR001789">
    <property type="entry name" value="Sig_transdc_resp-reg_receiver"/>
</dbReference>
<dbReference type="SMART" id="SM00850">
    <property type="entry name" value="LytTR"/>
    <property type="match status" value="1"/>
</dbReference>